<dbReference type="PANTHER" id="PTHR42791">
    <property type="entry name" value="GNAT FAMILY ACETYLTRANSFERASE"/>
    <property type="match status" value="1"/>
</dbReference>
<dbReference type="InterPro" id="IPR016181">
    <property type="entry name" value="Acyl_CoA_acyltransferase"/>
</dbReference>
<sequence>MSSSRQEQPKVILKPVTSERDVPDLANINEQALEGDPMKQWMILYLGRTEWDSTVEAITGALTDPNYHLVKAVIPDMDDAGNEKIVGFIQWMCGYIHLEGGYNSAQSNCKKDLEPKEVVKDVMDPASELPDELAEESSQATSAEDKGRARRLKKGEAQYLETRNAYIGAIRGKKHVYIRRIMVLPEYHGQGIGKQLLKVVTDSADEQKIVCWLFARPAGEALYAKSGFRVVSLTELDEPEDGFVCPPGKGMMRLPQPKI</sequence>
<dbReference type="SUPFAM" id="SSF55729">
    <property type="entry name" value="Acyl-CoA N-acyltransferases (Nat)"/>
    <property type="match status" value="1"/>
</dbReference>
<name>A0AAN8ENK4_9EURO</name>
<dbReference type="CDD" id="cd04301">
    <property type="entry name" value="NAT_SF"/>
    <property type="match status" value="1"/>
</dbReference>
<dbReference type="PROSITE" id="PS51186">
    <property type="entry name" value="GNAT"/>
    <property type="match status" value="1"/>
</dbReference>
<dbReference type="Proteomes" id="UP001316803">
    <property type="component" value="Unassembled WGS sequence"/>
</dbReference>
<comment type="caution">
    <text evidence="3">The sequence shown here is derived from an EMBL/GenBank/DDBJ whole genome shotgun (WGS) entry which is preliminary data.</text>
</comment>
<protein>
    <recommendedName>
        <fullName evidence="2">N-acetyltransferase domain-containing protein</fullName>
    </recommendedName>
</protein>
<dbReference type="GO" id="GO:0016747">
    <property type="term" value="F:acyltransferase activity, transferring groups other than amino-acyl groups"/>
    <property type="evidence" value="ECO:0007669"/>
    <property type="project" value="InterPro"/>
</dbReference>
<dbReference type="EMBL" id="JAKLMC020000043">
    <property type="protein sequence ID" value="KAK5948748.1"/>
    <property type="molecule type" value="Genomic_DNA"/>
</dbReference>
<dbReference type="InterPro" id="IPR000182">
    <property type="entry name" value="GNAT_dom"/>
</dbReference>
<dbReference type="Gene3D" id="3.40.630.30">
    <property type="match status" value="1"/>
</dbReference>
<evidence type="ECO:0000313" key="3">
    <source>
        <dbReference type="EMBL" id="KAK5948748.1"/>
    </source>
</evidence>
<organism evidence="3 4">
    <name type="scientific">Knufia fluminis</name>
    <dbReference type="NCBI Taxonomy" id="191047"/>
    <lineage>
        <taxon>Eukaryota</taxon>
        <taxon>Fungi</taxon>
        <taxon>Dikarya</taxon>
        <taxon>Ascomycota</taxon>
        <taxon>Pezizomycotina</taxon>
        <taxon>Eurotiomycetes</taxon>
        <taxon>Chaetothyriomycetidae</taxon>
        <taxon>Chaetothyriales</taxon>
        <taxon>Trichomeriaceae</taxon>
        <taxon>Knufia</taxon>
    </lineage>
</organism>
<evidence type="ECO:0000259" key="2">
    <source>
        <dbReference type="PROSITE" id="PS51186"/>
    </source>
</evidence>
<dbReference type="InterPro" id="IPR052523">
    <property type="entry name" value="Trichothecene_AcTrans"/>
</dbReference>
<feature type="region of interest" description="Disordered" evidence="1">
    <location>
        <begin position="128"/>
        <end position="152"/>
    </location>
</feature>
<reference evidence="3 4" key="1">
    <citation type="submission" date="2022-12" db="EMBL/GenBank/DDBJ databases">
        <title>Genomic features and morphological characterization of a novel Knufia sp. strain isolated from spacecraft assembly facility.</title>
        <authorList>
            <person name="Teixeira M."/>
            <person name="Chander A.M."/>
            <person name="Stajich J.E."/>
            <person name="Venkateswaran K."/>
        </authorList>
    </citation>
    <scope>NUCLEOTIDE SEQUENCE [LARGE SCALE GENOMIC DNA]</scope>
    <source>
        <strain evidence="3 4">FJI-L2-BK-P2</strain>
    </source>
</reference>
<dbReference type="PANTHER" id="PTHR42791:SF16">
    <property type="entry name" value="N-ACETYLTRANSFERASE DOMAIN-CONTAINING PROTEIN"/>
    <property type="match status" value="1"/>
</dbReference>
<proteinExistence type="predicted"/>
<dbReference type="Pfam" id="PF13673">
    <property type="entry name" value="Acetyltransf_10"/>
    <property type="match status" value="1"/>
</dbReference>
<gene>
    <name evidence="3" type="ORF">OHC33_010171</name>
</gene>
<feature type="domain" description="N-acetyltransferase" evidence="2">
    <location>
        <begin position="113"/>
        <end position="257"/>
    </location>
</feature>
<keyword evidence="4" id="KW-1185">Reference proteome</keyword>
<evidence type="ECO:0000256" key="1">
    <source>
        <dbReference type="SAM" id="MobiDB-lite"/>
    </source>
</evidence>
<evidence type="ECO:0000313" key="4">
    <source>
        <dbReference type="Proteomes" id="UP001316803"/>
    </source>
</evidence>
<dbReference type="AlphaFoldDB" id="A0AAN8ENK4"/>
<accession>A0AAN8ENK4</accession>